<dbReference type="InterPro" id="IPR000551">
    <property type="entry name" value="MerR-type_HTH_dom"/>
</dbReference>
<organism evidence="2 3">
    <name type="scientific">Candidatus Taenaricola geysiri</name>
    <dbReference type="NCBI Taxonomy" id="1974752"/>
    <lineage>
        <taxon>Bacteria</taxon>
        <taxon>Pseudomonadati</taxon>
        <taxon>Candidatus Omnitrophota</taxon>
        <taxon>Candidatus Taenaricola</taxon>
    </lineage>
</organism>
<protein>
    <recommendedName>
        <fullName evidence="1">HTH merR-type domain-containing protein</fullName>
    </recommendedName>
</protein>
<reference evidence="2 3" key="1">
    <citation type="submission" date="2017-09" db="EMBL/GenBank/DDBJ databases">
        <title>Depth-based differentiation of microbial function through sediment-hosted aquifers and enrichment of novel symbionts in the deep terrestrial subsurface.</title>
        <authorList>
            <person name="Probst A.J."/>
            <person name="Ladd B."/>
            <person name="Jarett J.K."/>
            <person name="Geller-Mcgrath D.E."/>
            <person name="Sieber C.M."/>
            <person name="Emerson J.B."/>
            <person name="Anantharaman K."/>
            <person name="Thomas B.C."/>
            <person name="Malmstrom R."/>
            <person name="Stieglmeier M."/>
            <person name="Klingl A."/>
            <person name="Woyke T."/>
            <person name="Ryan C.M."/>
            <person name="Banfield J.F."/>
        </authorList>
    </citation>
    <scope>NUCLEOTIDE SEQUENCE [LARGE SCALE GENOMIC DNA]</scope>
    <source>
        <strain evidence="2">CG12_big_fil_rev_8_21_14_0_65_43_15</strain>
    </source>
</reference>
<dbReference type="Proteomes" id="UP000231267">
    <property type="component" value="Unassembled WGS sequence"/>
</dbReference>
<feature type="domain" description="HTH merR-type" evidence="1">
    <location>
        <begin position="7"/>
        <end position="58"/>
    </location>
</feature>
<evidence type="ECO:0000259" key="1">
    <source>
        <dbReference type="Pfam" id="PF13411"/>
    </source>
</evidence>
<name>A0A2J0LHV9_9BACT</name>
<proteinExistence type="predicted"/>
<dbReference type="GO" id="GO:0006355">
    <property type="term" value="P:regulation of DNA-templated transcription"/>
    <property type="evidence" value="ECO:0007669"/>
    <property type="project" value="InterPro"/>
</dbReference>
<sequence length="62" mass="7426">MVEKKYFNINEVARAIGISKQTLVRYEKKSIFPKPKRSPLNKWREYTLKDITALKRIMGRLE</sequence>
<dbReference type="EMBL" id="PFGP01000074">
    <property type="protein sequence ID" value="PIW66454.1"/>
    <property type="molecule type" value="Genomic_DNA"/>
</dbReference>
<dbReference type="SUPFAM" id="SSF46955">
    <property type="entry name" value="Putative DNA-binding domain"/>
    <property type="match status" value="1"/>
</dbReference>
<dbReference type="GO" id="GO:0003677">
    <property type="term" value="F:DNA binding"/>
    <property type="evidence" value="ECO:0007669"/>
    <property type="project" value="InterPro"/>
</dbReference>
<dbReference type="AlphaFoldDB" id="A0A2J0LHV9"/>
<comment type="caution">
    <text evidence="2">The sequence shown here is derived from an EMBL/GenBank/DDBJ whole genome shotgun (WGS) entry which is preliminary data.</text>
</comment>
<dbReference type="Pfam" id="PF13411">
    <property type="entry name" value="MerR_1"/>
    <property type="match status" value="1"/>
</dbReference>
<dbReference type="Gene3D" id="1.10.1660.10">
    <property type="match status" value="1"/>
</dbReference>
<accession>A0A2J0LHV9</accession>
<dbReference type="InterPro" id="IPR009061">
    <property type="entry name" value="DNA-bd_dom_put_sf"/>
</dbReference>
<gene>
    <name evidence="2" type="ORF">COW11_03175</name>
</gene>
<evidence type="ECO:0000313" key="2">
    <source>
        <dbReference type="EMBL" id="PIW66454.1"/>
    </source>
</evidence>
<evidence type="ECO:0000313" key="3">
    <source>
        <dbReference type="Proteomes" id="UP000231267"/>
    </source>
</evidence>